<name>A0ABS6G710_9FIRM</name>
<reference evidence="2 3" key="1">
    <citation type="submission" date="2021-06" db="EMBL/GenBank/DDBJ databases">
        <authorList>
            <person name="Sun Q."/>
            <person name="Li D."/>
        </authorList>
    </citation>
    <scope>NUCLEOTIDE SEQUENCE [LARGE SCALE GENOMIC DNA]</scope>
    <source>
        <strain evidence="2 3">MSJ-5</strain>
    </source>
</reference>
<dbReference type="Pfam" id="PF00490">
    <property type="entry name" value="ALAD"/>
    <property type="match status" value="1"/>
</dbReference>
<accession>A0ABS6G710</accession>
<sequence length="50" mass="5175">MIKAAAAAGLIDEAAVACEAALSVYRAGADILITYYAKELAGWMDEGRIG</sequence>
<protein>
    <submittedName>
        <fullName evidence="2">Porphobilinogen synthase</fullName>
    </submittedName>
</protein>
<keyword evidence="1" id="KW-0456">Lyase</keyword>
<feature type="non-terminal residue" evidence="2">
    <location>
        <position position="1"/>
    </location>
</feature>
<evidence type="ECO:0000313" key="2">
    <source>
        <dbReference type="EMBL" id="MBU5678261.1"/>
    </source>
</evidence>
<organism evidence="2 3">
    <name type="scientific">Alkaliphilus flagellatus</name>
    <dbReference type="NCBI Taxonomy" id="2841507"/>
    <lineage>
        <taxon>Bacteria</taxon>
        <taxon>Bacillati</taxon>
        <taxon>Bacillota</taxon>
        <taxon>Clostridia</taxon>
        <taxon>Peptostreptococcales</taxon>
        <taxon>Natronincolaceae</taxon>
        <taxon>Alkaliphilus</taxon>
    </lineage>
</organism>
<dbReference type="InterPro" id="IPR001731">
    <property type="entry name" value="ALAD"/>
</dbReference>
<dbReference type="EMBL" id="JAHLQK010000030">
    <property type="protein sequence ID" value="MBU5678261.1"/>
    <property type="molecule type" value="Genomic_DNA"/>
</dbReference>
<comment type="caution">
    <text evidence="2">The sequence shown here is derived from an EMBL/GenBank/DDBJ whole genome shotgun (WGS) entry which is preliminary data.</text>
</comment>
<dbReference type="RefSeq" id="WP_216419680.1">
    <property type="nucleotide sequence ID" value="NZ_JAHLQK010000030.1"/>
</dbReference>
<evidence type="ECO:0000256" key="1">
    <source>
        <dbReference type="ARBA" id="ARBA00023239"/>
    </source>
</evidence>
<gene>
    <name evidence="2" type="ORF">KQI88_17905</name>
</gene>
<evidence type="ECO:0000313" key="3">
    <source>
        <dbReference type="Proteomes" id="UP000779508"/>
    </source>
</evidence>
<keyword evidence="3" id="KW-1185">Reference proteome</keyword>
<dbReference type="Proteomes" id="UP000779508">
    <property type="component" value="Unassembled WGS sequence"/>
</dbReference>
<proteinExistence type="predicted"/>